<reference evidence="14" key="2">
    <citation type="submission" date="2025-08" db="UniProtKB">
        <authorList>
            <consortium name="RefSeq"/>
        </authorList>
    </citation>
    <scope>IDENTIFICATION</scope>
    <source>
        <tissue evidence="14">Leaf</tissue>
    </source>
</reference>
<dbReference type="GO" id="GO:0006325">
    <property type="term" value="P:chromatin organization"/>
    <property type="evidence" value="ECO:0007669"/>
    <property type="project" value="UniProtKB-KW"/>
</dbReference>
<proteinExistence type="predicted"/>
<dbReference type="PROSITE" id="PS51293">
    <property type="entry name" value="SANT"/>
    <property type="match status" value="1"/>
</dbReference>
<dbReference type="InterPro" id="IPR017884">
    <property type="entry name" value="SANT_dom"/>
</dbReference>
<dbReference type="Pfam" id="PF00249">
    <property type="entry name" value="Myb_DNA-binding"/>
    <property type="match status" value="1"/>
</dbReference>
<dbReference type="PANTHER" id="PTHR12802:SF44">
    <property type="entry name" value="SWI_SNF COMPLEX SUBUNIT SWI3B"/>
    <property type="match status" value="1"/>
</dbReference>
<dbReference type="Gene3D" id="1.10.10.60">
    <property type="entry name" value="Homeodomain-like"/>
    <property type="match status" value="1"/>
</dbReference>
<evidence type="ECO:0000256" key="5">
    <source>
        <dbReference type="ARBA" id="ARBA00023125"/>
    </source>
</evidence>
<accession>A0A6P8EGG4</accession>
<comment type="subcellular location">
    <subcellularLocation>
        <location evidence="1">Nucleus</location>
    </subcellularLocation>
</comment>
<feature type="domain" description="SWIRM" evidence="10">
    <location>
        <begin position="107"/>
        <end position="204"/>
    </location>
</feature>
<keyword evidence="3" id="KW-0156">Chromatin regulator</keyword>
<dbReference type="InterPro" id="IPR007526">
    <property type="entry name" value="SWIRM"/>
</dbReference>
<dbReference type="SUPFAM" id="SSF46689">
    <property type="entry name" value="Homeodomain-like"/>
    <property type="match status" value="2"/>
</dbReference>
<name>A0A6P8EGG4_PUNGR</name>
<keyword evidence="13" id="KW-1185">Reference proteome</keyword>
<dbReference type="SMART" id="SM00717">
    <property type="entry name" value="SANT"/>
    <property type="match status" value="1"/>
</dbReference>
<dbReference type="RefSeq" id="XP_031405890.1">
    <property type="nucleotide sequence ID" value="XM_031550030.1"/>
</dbReference>
<evidence type="ECO:0000256" key="1">
    <source>
        <dbReference type="ARBA" id="ARBA00004123"/>
    </source>
</evidence>
<dbReference type="Gene3D" id="1.10.10.10">
    <property type="entry name" value="Winged helix-like DNA-binding domain superfamily/Winged helix DNA-binding domain"/>
    <property type="match status" value="1"/>
</dbReference>
<evidence type="ECO:0000256" key="4">
    <source>
        <dbReference type="ARBA" id="ARBA00023015"/>
    </source>
</evidence>
<feature type="domain" description="Myb-like" evidence="9">
    <location>
        <begin position="296"/>
        <end position="341"/>
    </location>
</feature>
<evidence type="ECO:0000256" key="7">
    <source>
        <dbReference type="ARBA" id="ARBA00023242"/>
    </source>
</evidence>
<protein>
    <submittedName>
        <fullName evidence="14">SWI/SNF complex subunit SWI3B</fullName>
    </submittedName>
</protein>
<dbReference type="InterPro" id="IPR017930">
    <property type="entry name" value="Myb_dom"/>
</dbReference>
<evidence type="ECO:0000313" key="13">
    <source>
        <dbReference type="Proteomes" id="UP000515151"/>
    </source>
</evidence>
<keyword evidence="2" id="KW-0217">Developmental protein</keyword>
<dbReference type="Pfam" id="PF04433">
    <property type="entry name" value="SWIRM"/>
    <property type="match status" value="1"/>
</dbReference>
<dbReference type="PROSITE" id="PS50934">
    <property type="entry name" value="SWIRM"/>
    <property type="match status" value="1"/>
</dbReference>
<evidence type="ECO:0000259" key="12">
    <source>
        <dbReference type="PROSITE" id="PS51294"/>
    </source>
</evidence>
<dbReference type="InterPro" id="IPR001005">
    <property type="entry name" value="SANT/Myb"/>
</dbReference>
<feature type="domain" description="HTH myb-type" evidence="12">
    <location>
        <begin position="296"/>
        <end position="333"/>
    </location>
</feature>
<feature type="domain" description="SANT" evidence="11">
    <location>
        <begin position="294"/>
        <end position="345"/>
    </location>
</feature>
<evidence type="ECO:0000313" key="14">
    <source>
        <dbReference type="RefSeq" id="XP_031405890.1"/>
    </source>
</evidence>
<dbReference type="GO" id="GO:0005634">
    <property type="term" value="C:nucleus"/>
    <property type="evidence" value="ECO:0007669"/>
    <property type="project" value="UniProtKB-SubCell"/>
</dbReference>
<dbReference type="Proteomes" id="UP000515151">
    <property type="component" value="Chromosome 7"/>
</dbReference>
<dbReference type="FunFam" id="1.10.10.60:FF:000014">
    <property type="entry name" value="SWI/SNF complex subunit SMARCC2 isoform C"/>
    <property type="match status" value="1"/>
</dbReference>
<dbReference type="GO" id="GO:0003677">
    <property type="term" value="F:DNA binding"/>
    <property type="evidence" value="ECO:0007669"/>
    <property type="project" value="UniProtKB-KW"/>
</dbReference>
<feature type="region of interest" description="Disordered" evidence="8">
    <location>
        <begin position="1"/>
        <end position="105"/>
    </location>
</feature>
<feature type="compositionally biased region" description="Pro residues" evidence="8">
    <location>
        <begin position="50"/>
        <end position="63"/>
    </location>
</feature>
<feature type="compositionally biased region" description="Low complexity" evidence="8">
    <location>
        <begin position="37"/>
        <end position="49"/>
    </location>
</feature>
<dbReference type="InterPro" id="IPR009057">
    <property type="entry name" value="Homeodomain-like_sf"/>
</dbReference>
<dbReference type="AlphaFoldDB" id="A0A6P8EGG4"/>
<feature type="region of interest" description="Disordered" evidence="8">
    <location>
        <begin position="209"/>
        <end position="234"/>
    </location>
</feature>
<evidence type="ECO:0000259" key="9">
    <source>
        <dbReference type="PROSITE" id="PS50090"/>
    </source>
</evidence>
<dbReference type="Pfam" id="PF16495">
    <property type="entry name" value="SWIRM-assoc_1"/>
    <property type="match status" value="1"/>
</dbReference>
<dbReference type="PROSITE" id="PS50090">
    <property type="entry name" value="MYB_LIKE"/>
    <property type="match status" value="1"/>
</dbReference>
<dbReference type="InterPro" id="IPR032451">
    <property type="entry name" value="SMARCC_C"/>
</dbReference>
<evidence type="ECO:0000256" key="2">
    <source>
        <dbReference type="ARBA" id="ARBA00022473"/>
    </source>
</evidence>
<gene>
    <name evidence="14" type="primary">LOC116214637</name>
</gene>
<dbReference type="CDD" id="cd00167">
    <property type="entry name" value="SANT"/>
    <property type="match status" value="1"/>
</dbReference>
<dbReference type="PROSITE" id="PS51294">
    <property type="entry name" value="HTH_MYB"/>
    <property type="match status" value="1"/>
</dbReference>
<evidence type="ECO:0000259" key="10">
    <source>
        <dbReference type="PROSITE" id="PS50934"/>
    </source>
</evidence>
<reference evidence="13" key="1">
    <citation type="journal article" date="2020" name="Plant Biotechnol. J.">
        <title>The pomegranate (Punica granatum L.) draft genome dissects genetic divergence between soft- and hard-seeded cultivars.</title>
        <authorList>
            <person name="Luo X."/>
            <person name="Li H."/>
            <person name="Wu Z."/>
            <person name="Yao W."/>
            <person name="Zhao P."/>
            <person name="Cao D."/>
            <person name="Yu H."/>
            <person name="Li K."/>
            <person name="Poudel K."/>
            <person name="Zhao D."/>
            <person name="Zhang F."/>
            <person name="Xia X."/>
            <person name="Chen L."/>
            <person name="Wang Q."/>
            <person name="Jing D."/>
            <person name="Cao S."/>
        </authorList>
    </citation>
    <scope>NUCLEOTIDE SEQUENCE [LARGE SCALE GENOMIC DNA]</scope>
    <source>
        <strain evidence="13">cv. Tunisia</strain>
    </source>
</reference>
<evidence type="ECO:0000256" key="6">
    <source>
        <dbReference type="ARBA" id="ARBA00023163"/>
    </source>
</evidence>
<keyword evidence="4" id="KW-0805">Transcription regulation</keyword>
<feature type="region of interest" description="Disordered" evidence="8">
    <location>
        <begin position="431"/>
        <end position="454"/>
    </location>
</feature>
<evidence type="ECO:0000256" key="8">
    <source>
        <dbReference type="SAM" id="MobiDB-lite"/>
    </source>
</evidence>
<dbReference type="OrthoDB" id="118550at2759"/>
<keyword evidence="7" id="KW-0539">Nucleus</keyword>
<keyword evidence="5" id="KW-0238">DNA-binding</keyword>
<dbReference type="GeneID" id="116214637"/>
<keyword evidence="6" id="KW-0804">Transcription</keyword>
<evidence type="ECO:0000256" key="3">
    <source>
        <dbReference type="ARBA" id="ARBA00022853"/>
    </source>
</evidence>
<feature type="compositionally biased region" description="Pro residues" evidence="8">
    <location>
        <begin position="91"/>
        <end position="100"/>
    </location>
</feature>
<organism evidence="13 14">
    <name type="scientific">Punica granatum</name>
    <name type="common">Pomegranate</name>
    <dbReference type="NCBI Taxonomy" id="22663"/>
    <lineage>
        <taxon>Eukaryota</taxon>
        <taxon>Viridiplantae</taxon>
        <taxon>Streptophyta</taxon>
        <taxon>Embryophyta</taxon>
        <taxon>Tracheophyta</taxon>
        <taxon>Spermatophyta</taxon>
        <taxon>Magnoliopsida</taxon>
        <taxon>eudicotyledons</taxon>
        <taxon>Gunneridae</taxon>
        <taxon>Pentapetalae</taxon>
        <taxon>rosids</taxon>
        <taxon>malvids</taxon>
        <taxon>Myrtales</taxon>
        <taxon>Lythraceae</taxon>
        <taxon>Punica</taxon>
    </lineage>
</organism>
<dbReference type="FunFam" id="1.10.10.10:FF:000020">
    <property type="entry name" value="SWI/SNF complex subunit SMARCC2 isoform c"/>
    <property type="match status" value="1"/>
</dbReference>
<evidence type="ECO:0000259" key="11">
    <source>
        <dbReference type="PROSITE" id="PS51293"/>
    </source>
</evidence>
<dbReference type="InterPro" id="IPR036388">
    <property type="entry name" value="WH-like_DNA-bd_sf"/>
</dbReference>
<sequence length="543" mass="59327">MSSRGSKILTRNPIFAAVGNFKTPPAPVKFHSMAAQAPAAGDTPSSSTATPPPNPQSLPPPNPATTAPSPVKVETPSTDSKVTPAATAAATPPPKPPEPPATEADTIHIPRYSRWFSWDNIHECELRLLPEFFDGKFPSRNPQVYKYYRDSIIKLYRQNPSRKITFTDARRTLVGDVGSIRKVFDFLETWGLINYSGLASSKPLKWDDKEGNKSSSGAASQGGGSSGSNNVAEASGSSKETAKRVCNGCKSVCTIACFACDKYNLTLCARCYVRGNYQVGVSSSDFRRVEINEEMKAEWTEKETLHLLEGIMHYGDDWRKVAQHVGGRSEKECVAQFIKLPFGEEFVDPAEMESKRNAMENNNAVLGAETPSSSLPNKRMCLTPLADASNPIMAQAAFLSALAGVEVTEAAAQAALTTLSEMDYGVSRAGSFSNHAKPQEARLPSNGDGGLNATEGALMEANSQLEKEEQDLEKAISEIAEVQMKRIHDKIVEFEELDILMEKERQQLDQLKNMLFADQLVLSIYKNKARKSGECMEENARSD</sequence>
<dbReference type="PANTHER" id="PTHR12802">
    <property type="entry name" value="SWI/SNF COMPLEX-RELATED"/>
    <property type="match status" value="1"/>
</dbReference>